<evidence type="ECO:0000313" key="3">
    <source>
        <dbReference type="Proteomes" id="UP000029981"/>
    </source>
</evidence>
<organism evidence="2 3">
    <name type="scientific">Cucumis sativus</name>
    <name type="common">Cucumber</name>
    <dbReference type="NCBI Taxonomy" id="3659"/>
    <lineage>
        <taxon>Eukaryota</taxon>
        <taxon>Viridiplantae</taxon>
        <taxon>Streptophyta</taxon>
        <taxon>Embryophyta</taxon>
        <taxon>Tracheophyta</taxon>
        <taxon>Spermatophyta</taxon>
        <taxon>Magnoliopsida</taxon>
        <taxon>eudicotyledons</taxon>
        <taxon>Gunneridae</taxon>
        <taxon>Pentapetalae</taxon>
        <taxon>rosids</taxon>
        <taxon>fabids</taxon>
        <taxon>Cucurbitales</taxon>
        <taxon>Cucurbitaceae</taxon>
        <taxon>Benincaseae</taxon>
        <taxon>Cucumis</taxon>
    </lineage>
</organism>
<feature type="transmembrane region" description="Helical" evidence="1">
    <location>
        <begin position="35"/>
        <end position="57"/>
    </location>
</feature>
<dbReference type="Gramene" id="KGN53901">
    <property type="protein sequence ID" value="KGN53901"/>
    <property type="gene ID" value="Csa_4G187310"/>
</dbReference>
<reference evidence="2 3" key="2">
    <citation type="journal article" date="2009" name="PLoS ONE">
        <title>An integrated genetic and cytogenetic map of the cucumber genome.</title>
        <authorList>
            <person name="Ren Y."/>
            <person name="Zhang Z."/>
            <person name="Liu J."/>
            <person name="Staub J.E."/>
            <person name="Han Y."/>
            <person name="Cheng Z."/>
            <person name="Li X."/>
            <person name="Lu J."/>
            <person name="Miao H."/>
            <person name="Kang H."/>
            <person name="Xie B."/>
            <person name="Gu X."/>
            <person name="Wang X."/>
            <person name="Du Y."/>
            <person name="Jin W."/>
            <person name="Huang S."/>
        </authorList>
    </citation>
    <scope>NUCLEOTIDE SEQUENCE [LARGE SCALE GENOMIC DNA]</scope>
    <source>
        <strain evidence="3">cv. 9930</strain>
    </source>
</reference>
<sequence>MVDLQLFFIDYPCGSSCKFWRWKSSRSSRLCSTTLLYPLIFLLALSVYGKTGVVFVVRNGLADPLLHGKCSEYEEDKRNSDYERANLRLSI</sequence>
<keyword evidence="3" id="KW-1185">Reference proteome</keyword>
<name>A0A0A0L189_CUCSA</name>
<reference evidence="2 3" key="3">
    <citation type="journal article" date="2010" name="BMC Genomics">
        <title>Transcriptome sequencing and comparative analysis of cucumber flowers with different sex types.</title>
        <authorList>
            <person name="Guo S."/>
            <person name="Zheng Y."/>
            <person name="Joung J.G."/>
            <person name="Liu S."/>
            <person name="Zhang Z."/>
            <person name="Crasta O.R."/>
            <person name="Sobral B.W."/>
            <person name="Xu Y."/>
            <person name="Huang S."/>
            <person name="Fei Z."/>
        </authorList>
    </citation>
    <scope>NUCLEOTIDE SEQUENCE [LARGE SCALE GENOMIC DNA]</scope>
    <source>
        <strain evidence="3">cv. 9930</strain>
    </source>
</reference>
<accession>A0A0A0L189</accession>
<reference evidence="2 3" key="1">
    <citation type="journal article" date="2009" name="Nat. Genet.">
        <title>The genome of the cucumber, Cucumis sativus L.</title>
        <authorList>
            <person name="Huang S."/>
            <person name="Li R."/>
            <person name="Zhang Z."/>
            <person name="Li L."/>
            <person name="Gu X."/>
            <person name="Fan W."/>
            <person name="Lucas W.J."/>
            <person name="Wang X."/>
            <person name="Xie B."/>
            <person name="Ni P."/>
            <person name="Ren Y."/>
            <person name="Zhu H."/>
            <person name="Li J."/>
            <person name="Lin K."/>
            <person name="Jin W."/>
            <person name="Fei Z."/>
            <person name="Li G."/>
            <person name="Staub J."/>
            <person name="Kilian A."/>
            <person name="van der Vossen E.A."/>
            <person name="Wu Y."/>
            <person name="Guo J."/>
            <person name="He J."/>
            <person name="Jia Z."/>
            <person name="Ren Y."/>
            <person name="Tian G."/>
            <person name="Lu Y."/>
            <person name="Ruan J."/>
            <person name="Qian W."/>
            <person name="Wang M."/>
            <person name="Huang Q."/>
            <person name="Li B."/>
            <person name="Xuan Z."/>
            <person name="Cao J."/>
            <person name="Asan"/>
            <person name="Wu Z."/>
            <person name="Zhang J."/>
            <person name="Cai Q."/>
            <person name="Bai Y."/>
            <person name="Zhao B."/>
            <person name="Han Y."/>
            <person name="Li Y."/>
            <person name="Li X."/>
            <person name="Wang S."/>
            <person name="Shi Q."/>
            <person name="Liu S."/>
            <person name="Cho W.K."/>
            <person name="Kim J.Y."/>
            <person name="Xu Y."/>
            <person name="Heller-Uszynska K."/>
            <person name="Miao H."/>
            <person name="Cheng Z."/>
            <person name="Zhang S."/>
            <person name="Wu J."/>
            <person name="Yang Y."/>
            <person name="Kang H."/>
            <person name="Li M."/>
            <person name="Liang H."/>
            <person name="Ren X."/>
            <person name="Shi Z."/>
            <person name="Wen M."/>
            <person name="Jian M."/>
            <person name="Yang H."/>
            <person name="Zhang G."/>
            <person name="Yang Z."/>
            <person name="Chen R."/>
            <person name="Liu S."/>
            <person name="Li J."/>
            <person name="Ma L."/>
            <person name="Liu H."/>
            <person name="Zhou Y."/>
            <person name="Zhao J."/>
            <person name="Fang X."/>
            <person name="Li G."/>
            <person name="Fang L."/>
            <person name="Li Y."/>
            <person name="Liu D."/>
            <person name="Zheng H."/>
            <person name="Zhang Y."/>
            <person name="Qin N."/>
            <person name="Li Z."/>
            <person name="Yang G."/>
            <person name="Yang S."/>
            <person name="Bolund L."/>
            <person name="Kristiansen K."/>
            <person name="Zheng H."/>
            <person name="Li S."/>
            <person name="Zhang X."/>
            <person name="Yang H."/>
            <person name="Wang J."/>
            <person name="Sun R."/>
            <person name="Zhang B."/>
            <person name="Jiang S."/>
            <person name="Wang J."/>
            <person name="Du Y."/>
            <person name="Li S."/>
        </authorList>
    </citation>
    <scope>NUCLEOTIDE SEQUENCE [LARGE SCALE GENOMIC DNA]</scope>
    <source>
        <strain evidence="3">cv. 9930</strain>
    </source>
</reference>
<evidence type="ECO:0000313" key="2">
    <source>
        <dbReference type="EMBL" id="KGN53901.1"/>
    </source>
</evidence>
<proteinExistence type="predicted"/>
<dbReference type="AlphaFoldDB" id="A0A0A0L189"/>
<gene>
    <name evidence="2" type="ORF">Csa_4G187310</name>
</gene>
<protein>
    <submittedName>
        <fullName evidence="2">Uncharacterized protein</fullName>
    </submittedName>
</protein>
<evidence type="ECO:0000256" key="1">
    <source>
        <dbReference type="SAM" id="Phobius"/>
    </source>
</evidence>
<dbReference type="EMBL" id="CM002925">
    <property type="protein sequence ID" value="KGN53901.1"/>
    <property type="molecule type" value="Genomic_DNA"/>
</dbReference>
<keyword evidence="1" id="KW-0472">Membrane</keyword>
<keyword evidence="1" id="KW-0812">Transmembrane</keyword>
<keyword evidence="1" id="KW-1133">Transmembrane helix</keyword>
<reference evidence="2 3" key="4">
    <citation type="journal article" date="2011" name="BMC Genomics">
        <title>RNA-Seq improves annotation of protein-coding genes in the cucumber genome.</title>
        <authorList>
            <person name="Li Z."/>
            <person name="Zhang Z."/>
            <person name="Yan P."/>
            <person name="Huang S."/>
            <person name="Fei Z."/>
            <person name="Lin K."/>
        </authorList>
    </citation>
    <scope>NUCLEOTIDE SEQUENCE [LARGE SCALE GENOMIC DNA]</scope>
    <source>
        <strain evidence="3">cv. 9930</strain>
    </source>
</reference>
<dbReference type="Proteomes" id="UP000029981">
    <property type="component" value="Chromosome 4"/>
</dbReference>